<sequence>MNMKSITSTQLGLLIVLAAVIGGVYYFAQQRQESQTQVQEQSGEVFNIVGEVKSVGNQSFVVSQGGLDYTISLGVDTQMIKLTLPPIGDDSGETSFIPEKRVITISDIKARDQVFVRSSHSVKPGEEIVNPLEVQVLP</sequence>
<protein>
    <recommendedName>
        <fullName evidence="3">DUF5666 domain-containing protein</fullName>
    </recommendedName>
</protein>
<evidence type="ECO:0000313" key="2">
    <source>
        <dbReference type="Proteomes" id="UP000176917"/>
    </source>
</evidence>
<evidence type="ECO:0008006" key="3">
    <source>
        <dbReference type="Google" id="ProtNLM"/>
    </source>
</evidence>
<organism evidence="1 2">
    <name type="scientific">Candidatus Wildermuthbacteria bacterium RIFCSPLOWO2_01_FULL_48_16</name>
    <dbReference type="NCBI Taxonomy" id="1802461"/>
    <lineage>
        <taxon>Bacteria</taxon>
        <taxon>Candidatus Wildermuthiibacteriota</taxon>
    </lineage>
</organism>
<accession>A0A1G2RK04</accession>
<dbReference type="Proteomes" id="UP000176917">
    <property type="component" value="Unassembled WGS sequence"/>
</dbReference>
<gene>
    <name evidence="1" type="ORF">A3B24_00780</name>
</gene>
<dbReference type="AlphaFoldDB" id="A0A1G2RK04"/>
<dbReference type="EMBL" id="MHUG01000015">
    <property type="protein sequence ID" value="OHA73166.1"/>
    <property type="molecule type" value="Genomic_DNA"/>
</dbReference>
<reference evidence="1 2" key="1">
    <citation type="journal article" date="2016" name="Nat. Commun.">
        <title>Thousands of microbial genomes shed light on interconnected biogeochemical processes in an aquifer system.</title>
        <authorList>
            <person name="Anantharaman K."/>
            <person name="Brown C.T."/>
            <person name="Hug L.A."/>
            <person name="Sharon I."/>
            <person name="Castelle C.J."/>
            <person name="Probst A.J."/>
            <person name="Thomas B.C."/>
            <person name="Singh A."/>
            <person name="Wilkins M.J."/>
            <person name="Karaoz U."/>
            <person name="Brodie E.L."/>
            <person name="Williams K.H."/>
            <person name="Hubbard S.S."/>
            <person name="Banfield J.F."/>
        </authorList>
    </citation>
    <scope>NUCLEOTIDE SEQUENCE [LARGE SCALE GENOMIC DNA]</scope>
</reference>
<comment type="caution">
    <text evidence="1">The sequence shown here is derived from an EMBL/GenBank/DDBJ whole genome shotgun (WGS) entry which is preliminary data.</text>
</comment>
<evidence type="ECO:0000313" key="1">
    <source>
        <dbReference type="EMBL" id="OHA73166.1"/>
    </source>
</evidence>
<proteinExistence type="predicted"/>
<dbReference type="STRING" id="1802461.A3B24_00780"/>
<name>A0A1G2RK04_9BACT</name>